<keyword evidence="5" id="KW-0539">Nucleus</keyword>
<evidence type="ECO:0000256" key="2">
    <source>
        <dbReference type="ARBA" id="ARBA00022491"/>
    </source>
</evidence>
<evidence type="ECO:0000256" key="5">
    <source>
        <dbReference type="ARBA" id="ARBA00023242"/>
    </source>
</evidence>
<keyword evidence="8" id="KW-1185">Reference proteome</keyword>
<feature type="non-terminal residue" evidence="7">
    <location>
        <position position="1"/>
    </location>
</feature>
<proteinExistence type="predicted"/>
<keyword evidence="3" id="KW-0805">Transcription regulation</keyword>
<keyword evidence="4" id="KW-0804">Transcription</keyword>
<dbReference type="InterPro" id="IPR013907">
    <property type="entry name" value="Sds3"/>
</dbReference>
<dbReference type="AlphaFoldDB" id="A0A8S3YFV8"/>
<dbReference type="GO" id="GO:0005654">
    <property type="term" value="C:nucleoplasm"/>
    <property type="evidence" value="ECO:0007669"/>
    <property type="project" value="UniProtKB-ARBA"/>
</dbReference>
<evidence type="ECO:0000256" key="3">
    <source>
        <dbReference type="ARBA" id="ARBA00023015"/>
    </source>
</evidence>
<protein>
    <submittedName>
        <fullName evidence="7">Uncharacterized protein</fullName>
    </submittedName>
</protein>
<reference evidence="7" key="1">
    <citation type="submission" date="2021-04" db="EMBL/GenBank/DDBJ databases">
        <authorList>
            <consortium name="Molecular Ecology Group"/>
        </authorList>
    </citation>
    <scope>NUCLEOTIDE SEQUENCE</scope>
</reference>
<evidence type="ECO:0000256" key="4">
    <source>
        <dbReference type="ARBA" id="ARBA00023163"/>
    </source>
</evidence>
<comment type="caution">
    <text evidence="7">The sequence shown here is derived from an EMBL/GenBank/DDBJ whole genome shotgun (WGS) entry which is preliminary data.</text>
</comment>
<evidence type="ECO:0000256" key="6">
    <source>
        <dbReference type="SAM" id="MobiDB-lite"/>
    </source>
</evidence>
<feature type="region of interest" description="Disordered" evidence="6">
    <location>
        <begin position="1"/>
        <end position="45"/>
    </location>
</feature>
<dbReference type="Proteomes" id="UP000678393">
    <property type="component" value="Unassembled WGS sequence"/>
</dbReference>
<dbReference type="GO" id="GO:0010468">
    <property type="term" value="P:regulation of gene expression"/>
    <property type="evidence" value="ECO:0007669"/>
    <property type="project" value="UniProtKB-ARBA"/>
</dbReference>
<dbReference type="Pfam" id="PF08598">
    <property type="entry name" value="Sds3"/>
    <property type="match status" value="1"/>
</dbReference>
<feature type="compositionally biased region" description="Acidic residues" evidence="6">
    <location>
        <begin position="12"/>
        <end position="21"/>
    </location>
</feature>
<comment type="subcellular location">
    <subcellularLocation>
        <location evidence="1">Nucleus</location>
    </subcellularLocation>
</comment>
<name>A0A8S3YFV8_9EUPU</name>
<dbReference type="PANTHER" id="PTHR21964">
    <property type="entry name" value="BREAST CANCER METASTASIS-SUPPRESSOR 1"/>
    <property type="match status" value="1"/>
</dbReference>
<feature type="compositionally biased region" description="Low complexity" evidence="6">
    <location>
        <begin position="29"/>
        <end position="38"/>
    </location>
</feature>
<organism evidence="7 8">
    <name type="scientific">Candidula unifasciata</name>
    <dbReference type="NCBI Taxonomy" id="100452"/>
    <lineage>
        <taxon>Eukaryota</taxon>
        <taxon>Metazoa</taxon>
        <taxon>Spiralia</taxon>
        <taxon>Lophotrochozoa</taxon>
        <taxon>Mollusca</taxon>
        <taxon>Gastropoda</taxon>
        <taxon>Heterobranchia</taxon>
        <taxon>Euthyneura</taxon>
        <taxon>Panpulmonata</taxon>
        <taxon>Eupulmonata</taxon>
        <taxon>Stylommatophora</taxon>
        <taxon>Helicina</taxon>
        <taxon>Helicoidea</taxon>
        <taxon>Geomitridae</taxon>
        <taxon>Candidula</taxon>
    </lineage>
</organism>
<dbReference type="EMBL" id="CAJHNH020000209">
    <property type="protein sequence ID" value="CAG5116093.1"/>
    <property type="molecule type" value="Genomic_DNA"/>
</dbReference>
<evidence type="ECO:0000313" key="8">
    <source>
        <dbReference type="Proteomes" id="UP000678393"/>
    </source>
</evidence>
<dbReference type="OrthoDB" id="70376at2759"/>
<gene>
    <name evidence="7" type="ORF">CUNI_LOCUS1651</name>
</gene>
<evidence type="ECO:0000256" key="1">
    <source>
        <dbReference type="ARBA" id="ARBA00004123"/>
    </source>
</evidence>
<sequence>MDGAKEAGVNGSDEDTADASETEDKSKNNNKNHGNSCSGQRTEIKEQMYQDKLAHIKKQIGMLQEGSLPEFLKRTKKIELHYRERLRQNEINKMVEVEIVDRNYQTDCNNAQKEFE</sequence>
<evidence type="ECO:0000313" key="7">
    <source>
        <dbReference type="EMBL" id="CAG5116093.1"/>
    </source>
</evidence>
<accession>A0A8S3YFV8</accession>
<keyword evidence="2" id="KW-0678">Repressor</keyword>